<dbReference type="EMBL" id="CAESAK010000127">
    <property type="protein sequence ID" value="CAB4341069.1"/>
    <property type="molecule type" value="Genomic_DNA"/>
</dbReference>
<feature type="domain" description="PD-(D/E)XK endonuclease-like" evidence="1">
    <location>
        <begin position="7"/>
        <end position="249"/>
    </location>
</feature>
<name>A0A6J5ZJN0_9ZZZZ</name>
<dbReference type="SUPFAM" id="SSF52980">
    <property type="entry name" value="Restriction endonuclease-like"/>
    <property type="match status" value="1"/>
</dbReference>
<evidence type="ECO:0000259" key="1">
    <source>
        <dbReference type="Pfam" id="PF12705"/>
    </source>
</evidence>
<evidence type="ECO:0000313" key="2">
    <source>
        <dbReference type="EMBL" id="CAB4341069.1"/>
    </source>
</evidence>
<proteinExistence type="predicted"/>
<dbReference type="InterPro" id="IPR011604">
    <property type="entry name" value="PDDEXK-like_dom_sf"/>
</dbReference>
<dbReference type="Gene3D" id="3.90.320.10">
    <property type="match status" value="1"/>
</dbReference>
<protein>
    <submittedName>
        <fullName evidence="2">Unannotated protein</fullName>
    </submittedName>
</protein>
<dbReference type="Pfam" id="PF12705">
    <property type="entry name" value="PDDEXK_1"/>
    <property type="match status" value="1"/>
</dbReference>
<reference evidence="2" key="1">
    <citation type="submission" date="2020-05" db="EMBL/GenBank/DDBJ databases">
        <authorList>
            <person name="Chiriac C."/>
            <person name="Salcher M."/>
            <person name="Ghai R."/>
            <person name="Kavagutti S V."/>
        </authorList>
    </citation>
    <scope>NUCLEOTIDE SEQUENCE</scope>
</reference>
<organism evidence="2">
    <name type="scientific">freshwater metagenome</name>
    <dbReference type="NCBI Taxonomy" id="449393"/>
    <lineage>
        <taxon>unclassified sequences</taxon>
        <taxon>metagenomes</taxon>
        <taxon>ecological metagenomes</taxon>
    </lineage>
</organism>
<accession>A0A6J5ZJN0</accession>
<dbReference type="InterPro" id="IPR038726">
    <property type="entry name" value="PDDEXK_AddAB-type"/>
</dbReference>
<gene>
    <name evidence="2" type="ORF">UFOPK3775_00916</name>
</gene>
<dbReference type="InterPro" id="IPR011335">
    <property type="entry name" value="Restrct_endonuc-II-like"/>
</dbReference>
<dbReference type="AlphaFoldDB" id="A0A6J5ZJN0"/>
<sequence>MEQKVLRLSPSRVNDFTNCPRLYKYRAIENLPEKLSLDAERGKLVHSVLEDLFDLPRSERKESAAIELLPTKWEEHQAEKPEITSAVPDEKEWLDRVKSLLSTYFLLEDPTTFDSTYRELHLERDMSEDVYLHGYVDRLDIAATGEVRIIDYKTGKSPKPGWEEKALFQLRVYALLYWRREGVIPRLLQLLYLGDGKSVKSSPTESQLLATERILTNISQEILTAIETDHFPTKKSRLCDWCSFKEICPAFNKE</sequence>